<reference evidence="4" key="1">
    <citation type="journal article" date="2019" name="Int. J. Syst. Evol. Microbiol.">
        <title>The Global Catalogue of Microorganisms (GCM) 10K type strain sequencing project: providing services to taxonomists for standard genome sequencing and annotation.</title>
        <authorList>
            <consortium name="The Broad Institute Genomics Platform"/>
            <consortium name="The Broad Institute Genome Sequencing Center for Infectious Disease"/>
            <person name="Wu L."/>
            <person name="Ma J."/>
        </authorList>
    </citation>
    <scope>NUCLEOTIDE SEQUENCE [LARGE SCALE GENOMIC DNA]</scope>
    <source>
        <strain evidence="4">JCM 18304</strain>
    </source>
</reference>
<accession>A0ABP9SBI9</accession>
<feature type="transmembrane region" description="Helical" evidence="2">
    <location>
        <begin position="25"/>
        <end position="43"/>
    </location>
</feature>
<evidence type="ECO:0000256" key="1">
    <source>
        <dbReference type="SAM" id="MobiDB-lite"/>
    </source>
</evidence>
<organism evidence="3 4">
    <name type="scientific">Rugosimonospora acidiphila</name>
    <dbReference type="NCBI Taxonomy" id="556531"/>
    <lineage>
        <taxon>Bacteria</taxon>
        <taxon>Bacillati</taxon>
        <taxon>Actinomycetota</taxon>
        <taxon>Actinomycetes</taxon>
        <taxon>Micromonosporales</taxon>
        <taxon>Micromonosporaceae</taxon>
        <taxon>Rugosimonospora</taxon>
    </lineage>
</organism>
<evidence type="ECO:0008006" key="5">
    <source>
        <dbReference type="Google" id="ProtNLM"/>
    </source>
</evidence>
<sequence>MEAPFHPGSTRGLRSPAPKIPSVEHMDIAQVILIAAIVIYMIIRRFAGRPLQAKSAILPLALTAWGLYQLRDDRITALDVGFLVVSAIIALGAGAARGATIRLYTRDGHLWQRYRPVTLAVWVLVIALRIGLSDLGQANGVTLNSTGTLLATLGASLIAETAVVSLRAARTAVPYAPKTVREGNGPSRRRASSSYR</sequence>
<keyword evidence="2" id="KW-0812">Transmembrane</keyword>
<evidence type="ECO:0000313" key="4">
    <source>
        <dbReference type="Proteomes" id="UP001501570"/>
    </source>
</evidence>
<feature type="transmembrane region" description="Helical" evidence="2">
    <location>
        <begin position="77"/>
        <end position="96"/>
    </location>
</feature>
<keyword evidence="2" id="KW-1133">Transmembrane helix</keyword>
<dbReference type="EMBL" id="BAABJQ010000018">
    <property type="protein sequence ID" value="GAA5192784.1"/>
    <property type="molecule type" value="Genomic_DNA"/>
</dbReference>
<dbReference type="Proteomes" id="UP001501570">
    <property type="component" value="Unassembled WGS sequence"/>
</dbReference>
<evidence type="ECO:0000313" key="3">
    <source>
        <dbReference type="EMBL" id="GAA5192784.1"/>
    </source>
</evidence>
<comment type="caution">
    <text evidence="3">The sequence shown here is derived from an EMBL/GenBank/DDBJ whole genome shotgun (WGS) entry which is preliminary data.</text>
</comment>
<evidence type="ECO:0000256" key="2">
    <source>
        <dbReference type="SAM" id="Phobius"/>
    </source>
</evidence>
<keyword evidence="2" id="KW-0472">Membrane</keyword>
<feature type="compositionally biased region" description="Basic residues" evidence="1">
    <location>
        <begin position="187"/>
        <end position="196"/>
    </location>
</feature>
<gene>
    <name evidence="3" type="ORF">GCM10023322_53100</name>
</gene>
<proteinExistence type="predicted"/>
<feature type="transmembrane region" description="Helical" evidence="2">
    <location>
        <begin position="148"/>
        <end position="169"/>
    </location>
</feature>
<protein>
    <recommendedName>
        <fullName evidence="5">DUF1453 domain-containing protein</fullName>
    </recommendedName>
</protein>
<feature type="region of interest" description="Disordered" evidence="1">
    <location>
        <begin position="177"/>
        <end position="196"/>
    </location>
</feature>
<feature type="transmembrane region" description="Helical" evidence="2">
    <location>
        <begin position="117"/>
        <end position="136"/>
    </location>
</feature>
<feature type="transmembrane region" description="Helical" evidence="2">
    <location>
        <begin position="55"/>
        <end position="71"/>
    </location>
</feature>
<name>A0ABP9SBI9_9ACTN</name>
<keyword evidence="4" id="KW-1185">Reference proteome</keyword>